<dbReference type="Proteomes" id="UP000050795">
    <property type="component" value="Unassembled WGS sequence"/>
</dbReference>
<dbReference type="SUPFAM" id="SSF103473">
    <property type="entry name" value="MFS general substrate transporter"/>
    <property type="match status" value="1"/>
</dbReference>
<evidence type="ECO:0000256" key="4">
    <source>
        <dbReference type="ARBA" id="ARBA00022692"/>
    </source>
</evidence>
<dbReference type="InterPro" id="IPR003663">
    <property type="entry name" value="Sugar/inositol_transpt"/>
</dbReference>
<proteinExistence type="inferred from homology"/>
<organism evidence="10 11">
    <name type="scientific">Trichobilharzia regenti</name>
    <name type="common">Nasal bird schistosome</name>
    <dbReference type="NCBI Taxonomy" id="157069"/>
    <lineage>
        <taxon>Eukaryota</taxon>
        <taxon>Metazoa</taxon>
        <taxon>Spiralia</taxon>
        <taxon>Lophotrochozoa</taxon>
        <taxon>Platyhelminthes</taxon>
        <taxon>Trematoda</taxon>
        <taxon>Digenea</taxon>
        <taxon>Strigeidida</taxon>
        <taxon>Schistosomatoidea</taxon>
        <taxon>Schistosomatidae</taxon>
        <taxon>Trichobilharzia</taxon>
    </lineage>
</organism>
<feature type="domain" description="Major facilitator superfamily (MFS) profile" evidence="9">
    <location>
        <begin position="10"/>
        <end position="454"/>
    </location>
</feature>
<feature type="transmembrane region" description="Helical" evidence="8">
    <location>
        <begin position="180"/>
        <end position="198"/>
    </location>
</feature>
<evidence type="ECO:0000313" key="10">
    <source>
        <dbReference type="Proteomes" id="UP000050795"/>
    </source>
</evidence>
<feature type="transmembrane region" description="Helical" evidence="8">
    <location>
        <begin position="400"/>
        <end position="421"/>
    </location>
</feature>
<dbReference type="GO" id="GO:0005886">
    <property type="term" value="C:plasma membrane"/>
    <property type="evidence" value="ECO:0007669"/>
    <property type="project" value="UniProtKB-SubCell"/>
</dbReference>
<feature type="transmembrane region" description="Helical" evidence="8">
    <location>
        <begin position="150"/>
        <end position="168"/>
    </location>
</feature>
<evidence type="ECO:0000256" key="3">
    <source>
        <dbReference type="ARBA" id="ARBA00022475"/>
    </source>
</evidence>
<dbReference type="Pfam" id="PF00083">
    <property type="entry name" value="Sugar_tr"/>
    <property type="match status" value="1"/>
</dbReference>
<keyword evidence="3" id="KW-1003">Cell membrane</keyword>
<dbReference type="PANTHER" id="PTHR23503:SF8">
    <property type="entry name" value="FACILITATED GLUCOSE TRANSPORTER PROTEIN 1"/>
    <property type="match status" value="1"/>
</dbReference>
<keyword evidence="10" id="KW-1185">Reference proteome</keyword>
<evidence type="ECO:0000256" key="8">
    <source>
        <dbReference type="SAM" id="Phobius"/>
    </source>
</evidence>
<feature type="transmembrane region" description="Helical" evidence="8">
    <location>
        <begin position="359"/>
        <end position="388"/>
    </location>
</feature>
<keyword evidence="5 8" id="KW-1133">Transmembrane helix</keyword>
<dbReference type="InterPro" id="IPR005829">
    <property type="entry name" value="Sugar_transporter_CS"/>
</dbReference>
<feature type="transmembrane region" description="Helical" evidence="8">
    <location>
        <begin position="90"/>
        <end position="109"/>
    </location>
</feature>
<dbReference type="Gene3D" id="1.20.1250.20">
    <property type="entry name" value="MFS general substrate transporter like domains"/>
    <property type="match status" value="1"/>
</dbReference>
<feature type="transmembrane region" description="Helical" evidence="8">
    <location>
        <begin position="115"/>
        <end position="138"/>
    </location>
</feature>
<dbReference type="NCBIfam" id="TIGR00879">
    <property type="entry name" value="SP"/>
    <property type="match status" value="1"/>
</dbReference>
<dbReference type="AlphaFoldDB" id="A0AA85K0G5"/>
<reference evidence="10" key="1">
    <citation type="submission" date="2022-06" db="EMBL/GenBank/DDBJ databases">
        <authorList>
            <person name="Berger JAMES D."/>
            <person name="Berger JAMES D."/>
        </authorList>
    </citation>
    <scope>NUCLEOTIDE SEQUENCE [LARGE SCALE GENOMIC DNA]</scope>
</reference>
<dbReference type="InterPro" id="IPR020846">
    <property type="entry name" value="MFS_dom"/>
</dbReference>
<protein>
    <recommendedName>
        <fullName evidence="9">Major facilitator superfamily (MFS) profile domain-containing protein</fullName>
    </recommendedName>
</protein>
<dbReference type="PANTHER" id="PTHR23503">
    <property type="entry name" value="SOLUTE CARRIER FAMILY 2"/>
    <property type="match status" value="1"/>
</dbReference>
<evidence type="ECO:0000259" key="9">
    <source>
        <dbReference type="PROSITE" id="PS50850"/>
    </source>
</evidence>
<dbReference type="PRINTS" id="PR00171">
    <property type="entry name" value="SUGRTRNSPORT"/>
</dbReference>
<dbReference type="PROSITE" id="PS50850">
    <property type="entry name" value="MFS"/>
    <property type="match status" value="1"/>
</dbReference>
<evidence type="ECO:0000256" key="6">
    <source>
        <dbReference type="ARBA" id="ARBA00023136"/>
    </source>
</evidence>
<dbReference type="GO" id="GO:0005353">
    <property type="term" value="F:fructose transmembrane transporter activity"/>
    <property type="evidence" value="ECO:0007669"/>
    <property type="project" value="UniProtKB-ARBA"/>
</dbReference>
<dbReference type="InterPro" id="IPR045263">
    <property type="entry name" value="GLUT"/>
</dbReference>
<evidence type="ECO:0000256" key="1">
    <source>
        <dbReference type="ARBA" id="ARBA00004651"/>
    </source>
</evidence>
<evidence type="ECO:0000313" key="11">
    <source>
        <dbReference type="WBParaSite" id="TREG1_65250.1"/>
    </source>
</evidence>
<dbReference type="PROSITE" id="PS00217">
    <property type="entry name" value="SUGAR_TRANSPORT_2"/>
    <property type="match status" value="1"/>
</dbReference>
<name>A0AA85K0G5_TRIRE</name>
<feature type="transmembrane region" description="Helical" evidence="8">
    <location>
        <begin position="427"/>
        <end position="447"/>
    </location>
</feature>
<feature type="transmembrane region" description="Helical" evidence="8">
    <location>
        <begin position="304"/>
        <end position="324"/>
    </location>
</feature>
<dbReference type="InterPro" id="IPR005828">
    <property type="entry name" value="MFS_sugar_transport-like"/>
</dbReference>
<feature type="transmembrane region" description="Helical" evidence="8">
    <location>
        <begin position="331"/>
        <end position="353"/>
    </location>
</feature>
<dbReference type="GO" id="GO:1990539">
    <property type="term" value="P:fructose import across plasma membrane"/>
    <property type="evidence" value="ECO:0007669"/>
    <property type="project" value="UniProtKB-ARBA"/>
</dbReference>
<evidence type="ECO:0000256" key="2">
    <source>
        <dbReference type="ARBA" id="ARBA00022448"/>
    </source>
</evidence>
<comment type="subcellular location">
    <subcellularLocation>
        <location evidence="1">Cell membrane</location>
        <topology evidence="1">Multi-pass membrane protein</topology>
    </subcellularLocation>
</comment>
<feature type="transmembrane region" description="Helical" evidence="8">
    <location>
        <begin position="57"/>
        <end position="81"/>
    </location>
</feature>
<comment type="similarity">
    <text evidence="7">Belongs to the major facilitator superfamily. Sugar transporter (TC 2.A.1.1) family.</text>
</comment>
<evidence type="ECO:0000256" key="7">
    <source>
        <dbReference type="RuleBase" id="RU003346"/>
    </source>
</evidence>
<keyword evidence="6 8" id="KW-0472">Membrane</keyword>
<dbReference type="FunFam" id="1.20.1250.20:FF:001511">
    <property type="entry name" value="Solute carrier family 2, facilitated glucose transporter member 5"/>
    <property type="match status" value="1"/>
</dbReference>
<evidence type="ECO:0000256" key="5">
    <source>
        <dbReference type="ARBA" id="ARBA00022989"/>
    </source>
</evidence>
<keyword evidence="2 7" id="KW-0813">Transport</keyword>
<dbReference type="WBParaSite" id="TREG1_65250.1">
    <property type="protein sequence ID" value="TREG1_65250.1"/>
    <property type="gene ID" value="TREG1_65250"/>
</dbReference>
<reference evidence="11" key="2">
    <citation type="submission" date="2023-11" db="UniProtKB">
        <authorList>
            <consortium name="WormBaseParasite"/>
        </authorList>
    </citation>
    <scope>IDENTIFICATION</scope>
</reference>
<keyword evidence="4 8" id="KW-0812">Transmembrane</keyword>
<sequence length="503" mass="55693">MTWLKSYLPYFAITLGSSFPFGYQSGVINAPAELIKNFINSTFINRMMQCDKQCINLIWSICVTFFVVGGFLGGFIGGIFANKFGRKKSLLLLSIPTIIGSLLMLFSKASQSFEMIIVGRFIVGIACGAHTVVGPMYLSEIAPVSFRGAAGTLNQLVVVCAILLSQVLGLPEVMGTDELWPYLLALCIVSSIIHIMLLSTCPESPTYLYIVKGDRRKSENALVSLRGDDCDIQCELEILKREMECSLTRRAKISDLLRVPYLRWSLITALIPHIGQQFSGINGILYYCVTLFMSNGLTEKQARYANLGTGFTILIGALSSIFIIDRKGRRPLLISSISVCLVSFSLFTLALIIKQATEVSWLTIVSIGLTYTFLFGFSIGLGSIPWFLVSELFIQENRDAAVTISVATNWMCNTIVALVFPQLITHVGIYAFIPFIVVLIAVLIFIVRYLPETKGRTPDTIQAFFMHACSSRIIDEAYENSSFTDTTQAAIQEDRQTQISLIT</sequence>
<dbReference type="InterPro" id="IPR036259">
    <property type="entry name" value="MFS_trans_sf"/>
</dbReference>
<accession>A0AA85K0G5</accession>